<evidence type="ECO:0000259" key="2">
    <source>
        <dbReference type="Pfam" id="PF02563"/>
    </source>
</evidence>
<dbReference type="PANTHER" id="PTHR33619:SF3">
    <property type="entry name" value="POLYSACCHARIDE EXPORT PROTEIN GFCE-RELATED"/>
    <property type="match status" value="1"/>
</dbReference>
<sequence>MIKKYTIFLSFISVVLAQISMSDINKLSNSQLDLIKKELKSKEVPISDSSASIDIDPVVPGSVTIKSPSSVSTTYFGYNYFKRDINFFDNVPTPPDFKLGPGDEIILSLWGETNSRENFVINKEGLIYYENIGFINLSNKNLKEAELVLVEELSRIYSTLKDKENQTELMLELGKLKSINVYFSGQIETPGIHLIHPFSDIFLAIVQAGGVKQEGSLRQVQLIRNNKVISTVDFYSFFTDG</sequence>
<dbReference type="InterPro" id="IPR049712">
    <property type="entry name" value="Poly_export"/>
</dbReference>
<dbReference type="Gene3D" id="3.10.560.10">
    <property type="entry name" value="Outer membrane lipoprotein wza domain like"/>
    <property type="match status" value="1"/>
</dbReference>
<feature type="non-terminal residue" evidence="3">
    <location>
        <position position="241"/>
    </location>
</feature>
<feature type="domain" description="Polysaccharide export protein N-terminal" evidence="2">
    <location>
        <begin position="92"/>
        <end position="157"/>
    </location>
</feature>
<dbReference type="GO" id="GO:0015159">
    <property type="term" value="F:polysaccharide transmembrane transporter activity"/>
    <property type="evidence" value="ECO:0007669"/>
    <property type="project" value="InterPro"/>
</dbReference>
<keyword evidence="1" id="KW-0732">Signal</keyword>
<dbReference type="PANTHER" id="PTHR33619">
    <property type="entry name" value="POLYSACCHARIDE EXPORT PROTEIN GFCE-RELATED"/>
    <property type="match status" value="1"/>
</dbReference>
<dbReference type="InterPro" id="IPR003715">
    <property type="entry name" value="Poly_export_N"/>
</dbReference>
<evidence type="ECO:0000256" key="1">
    <source>
        <dbReference type="ARBA" id="ARBA00022729"/>
    </source>
</evidence>
<evidence type="ECO:0000313" key="3">
    <source>
        <dbReference type="EMBL" id="SVC12777.1"/>
    </source>
</evidence>
<accession>A0A382JNW9</accession>
<organism evidence="3">
    <name type="scientific">marine metagenome</name>
    <dbReference type="NCBI Taxonomy" id="408172"/>
    <lineage>
        <taxon>unclassified sequences</taxon>
        <taxon>metagenomes</taxon>
        <taxon>ecological metagenomes</taxon>
    </lineage>
</organism>
<dbReference type="Pfam" id="PF02563">
    <property type="entry name" value="Poly_export"/>
    <property type="match status" value="1"/>
</dbReference>
<reference evidence="3" key="1">
    <citation type="submission" date="2018-05" db="EMBL/GenBank/DDBJ databases">
        <authorList>
            <person name="Lanie J.A."/>
            <person name="Ng W.-L."/>
            <person name="Kazmierczak K.M."/>
            <person name="Andrzejewski T.M."/>
            <person name="Davidsen T.M."/>
            <person name="Wayne K.J."/>
            <person name="Tettelin H."/>
            <person name="Glass J.I."/>
            <person name="Rusch D."/>
            <person name="Podicherti R."/>
            <person name="Tsui H.-C.T."/>
            <person name="Winkler M.E."/>
        </authorList>
    </citation>
    <scope>NUCLEOTIDE SEQUENCE</scope>
</reference>
<proteinExistence type="predicted"/>
<protein>
    <recommendedName>
        <fullName evidence="2">Polysaccharide export protein N-terminal domain-containing protein</fullName>
    </recommendedName>
</protein>
<dbReference type="Gene3D" id="3.30.1950.10">
    <property type="entry name" value="wza like domain"/>
    <property type="match status" value="1"/>
</dbReference>
<name>A0A382JNW9_9ZZZZ</name>
<dbReference type="AlphaFoldDB" id="A0A382JNW9"/>
<gene>
    <name evidence="3" type="ORF">METZ01_LOCUS265631</name>
</gene>
<dbReference type="EMBL" id="UINC01075011">
    <property type="protein sequence ID" value="SVC12777.1"/>
    <property type="molecule type" value="Genomic_DNA"/>
</dbReference>